<reference evidence="2 3" key="1">
    <citation type="submission" date="2021-03" db="EMBL/GenBank/DDBJ databases">
        <title>Genomic Encyclopedia of Type Strains, Phase IV (KMG-IV): sequencing the most valuable type-strain genomes for metagenomic binning, comparative biology and taxonomic classification.</title>
        <authorList>
            <person name="Goeker M."/>
        </authorList>
    </citation>
    <scope>NUCLEOTIDE SEQUENCE [LARGE SCALE GENOMIC DNA]</scope>
    <source>
        <strain evidence="2 3">DSM 23491</strain>
    </source>
</reference>
<feature type="transmembrane region" description="Helical" evidence="1">
    <location>
        <begin position="192"/>
        <end position="214"/>
    </location>
</feature>
<feature type="transmembrane region" description="Helical" evidence="1">
    <location>
        <begin position="48"/>
        <end position="67"/>
    </location>
</feature>
<evidence type="ECO:0000313" key="2">
    <source>
        <dbReference type="EMBL" id="MBP1936795.1"/>
    </source>
</evidence>
<dbReference type="Proteomes" id="UP001519273">
    <property type="component" value="Unassembled WGS sequence"/>
</dbReference>
<protein>
    <submittedName>
        <fullName evidence="2">Lipid-A-disaccharide synthase-like uncharacterized protein</fullName>
    </submittedName>
</protein>
<keyword evidence="1" id="KW-0812">Transmembrane</keyword>
<accession>A0ABS4H2N9</accession>
<feature type="transmembrane region" description="Helical" evidence="1">
    <location>
        <begin position="157"/>
        <end position="180"/>
    </location>
</feature>
<dbReference type="EMBL" id="JAGGKP010000002">
    <property type="protein sequence ID" value="MBP1936795.1"/>
    <property type="molecule type" value="Genomic_DNA"/>
</dbReference>
<evidence type="ECO:0000313" key="3">
    <source>
        <dbReference type="Proteomes" id="UP001519273"/>
    </source>
</evidence>
<gene>
    <name evidence="2" type="ORF">J2Z20_001676</name>
</gene>
<evidence type="ECO:0000256" key="1">
    <source>
        <dbReference type="SAM" id="Phobius"/>
    </source>
</evidence>
<keyword evidence="1" id="KW-1133">Transmembrane helix</keyword>
<feature type="transmembrane region" description="Helical" evidence="1">
    <location>
        <begin position="21"/>
        <end position="42"/>
    </location>
</feature>
<dbReference type="RefSeq" id="WP_209847980.1">
    <property type="nucleotide sequence ID" value="NZ_CBCRVE010000003.1"/>
</dbReference>
<keyword evidence="1" id="KW-0472">Membrane</keyword>
<sequence length="258" mass="29396">MSRWWNLFREELLIESRKSAFAMMSVIGLVIAGLSLFFAYRYHTGGVSYLWLAIIYLQVLVPTIYMISSLHKEKRRSPLWLQLPLSGWELISVKYAVTFVQTVVGLAASIGMFFWVYQEEKSGIGITQAKLIDFDSVTQETQYLSNMLHGQGIASGLYFLFIAFSMSVIFVLMYVIAWALKHRLGSLRYPAAFIIMAVVVGLESIFELTPVYASLFDWGTITIIDSETFSWGELLWMGINIAACLYVISWLLDKKVEV</sequence>
<organism evidence="2 3">
    <name type="scientific">Paenibacillus sediminis</name>
    <dbReference type="NCBI Taxonomy" id="664909"/>
    <lineage>
        <taxon>Bacteria</taxon>
        <taxon>Bacillati</taxon>
        <taxon>Bacillota</taxon>
        <taxon>Bacilli</taxon>
        <taxon>Bacillales</taxon>
        <taxon>Paenibacillaceae</taxon>
        <taxon>Paenibacillus</taxon>
    </lineage>
</organism>
<keyword evidence="3" id="KW-1185">Reference proteome</keyword>
<name>A0ABS4H2N9_9BACL</name>
<comment type="caution">
    <text evidence="2">The sequence shown here is derived from an EMBL/GenBank/DDBJ whole genome shotgun (WGS) entry which is preliminary data.</text>
</comment>
<proteinExistence type="predicted"/>
<feature type="transmembrane region" description="Helical" evidence="1">
    <location>
        <begin position="234"/>
        <end position="252"/>
    </location>
</feature>
<feature type="transmembrane region" description="Helical" evidence="1">
    <location>
        <begin position="95"/>
        <end position="117"/>
    </location>
</feature>